<dbReference type="InterPro" id="IPR008259">
    <property type="entry name" value="FMN_hydac_DH_AS"/>
</dbReference>
<feature type="active site" description="Proton acceptor" evidence="6">
    <location>
        <position position="283"/>
    </location>
</feature>
<dbReference type="RefSeq" id="WP_097440575.1">
    <property type="nucleotide sequence ID" value="NZ_KZ300476.1"/>
</dbReference>
<comment type="cofactor">
    <cofactor evidence="1">
        <name>FMN</name>
        <dbReference type="ChEBI" id="CHEBI:58210"/>
    </cofactor>
</comment>
<feature type="binding site" evidence="7">
    <location>
        <position position="137"/>
    </location>
    <ligand>
        <name>glyoxylate</name>
        <dbReference type="ChEBI" id="CHEBI:36655"/>
    </ligand>
</feature>
<dbReference type="PROSITE" id="PS00557">
    <property type="entry name" value="FMN_HYDROXY_ACID_DH_1"/>
    <property type="match status" value="1"/>
</dbReference>
<evidence type="ECO:0000256" key="2">
    <source>
        <dbReference type="ARBA" id="ARBA00022630"/>
    </source>
</evidence>
<evidence type="ECO:0000256" key="4">
    <source>
        <dbReference type="ARBA" id="ARBA00023002"/>
    </source>
</evidence>
<dbReference type="PANTHER" id="PTHR10578:SF107">
    <property type="entry name" value="2-HYDROXYACID OXIDASE 1"/>
    <property type="match status" value="1"/>
</dbReference>
<dbReference type="OrthoDB" id="9770452at2"/>
<evidence type="ECO:0000256" key="7">
    <source>
        <dbReference type="PIRSR" id="PIRSR000138-2"/>
    </source>
</evidence>
<evidence type="ECO:0000313" key="9">
    <source>
        <dbReference type="EMBL" id="PCE64454.1"/>
    </source>
</evidence>
<feature type="binding site" evidence="7">
    <location>
        <begin position="314"/>
        <end position="318"/>
    </location>
    <ligand>
        <name>FMN</name>
        <dbReference type="ChEBI" id="CHEBI:58210"/>
    </ligand>
</feature>
<dbReference type="InterPro" id="IPR013785">
    <property type="entry name" value="Aldolase_TIM"/>
</dbReference>
<dbReference type="PROSITE" id="PS51349">
    <property type="entry name" value="FMN_HYDROXY_ACID_DH_2"/>
    <property type="match status" value="1"/>
</dbReference>
<dbReference type="InterPro" id="IPR037396">
    <property type="entry name" value="FMN_HAD"/>
</dbReference>
<keyword evidence="4" id="KW-0560">Oxidoreductase</keyword>
<dbReference type="Pfam" id="PF01070">
    <property type="entry name" value="FMN_dh"/>
    <property type="match status" value="1"/>
</dbReference>
<dbReference type="Gene3D" id="3.20.20.70">
    <property type="entry name" value="Aldolase class I"/>
    <property type="match status" value="1"/>
</dbReference>
<feature type="binding site" evidence="7">
    <location>
        <position position="259"/>
    </location>
    <ligand>
        <name>FMN</name>
        <dbReference type="ChEBI" id="CHEBI:58210"/>
    </ligand>
</feature>
<proteinExistence type="inferred from homology"/>
<dbReference type="Proteomes" id="UP000219559">
    <property type="component" value="Unassembled WGS sequence"/>
</dbReference>
<dbReference type="SUPFAM" id="SSF51395">
    <property type="entry name" value="FMN-linked oxidoreductases"/>
    <property type="match status" value="1"/>
</dbReference>
<feature type="binding site" evidence="7">
    <location>
        <position position="135"/>
    </location>
    <ligand>
        <name>FMN</name>
        <dbReference type="ChEBI" id="CHEBI:58210"/>
    </ligand>
</feature>
<protein>
    <submittedName>
        <fullName evidence="9">Alpha-hydroxy-acid oxidizing enzyme</fullName>
    </submittedName>
</protein>
<keyword evidence="2 7" id="KW-0285">Flavoprotein</keyword>
<dbReference type="PIRSF" id="PIRSF000138">
    <property type="entry name" value="Al-hdrx_acd_dh"/>
    <property type="match status" value="1"/>
</dbReference>
<accession>A0A2A4G902</accession>
<dbReference type="GO" id="GO:0005886">
    <property type="term" value="C:plasma membrane"/>
    <property type="evidence" value="ECO:0007669"/>
    <property type="project" value="TreeGrafter"/>
</dbReference>
<evidence type="ECO:0000313" key="10">
    <source>
        <dbReference type="Proteomes" id="UP000219559"/>
    </source>
</evidence>
<comment type="caution">
    <text evidence="9">The sequence shown here is derived from an EMBL/GenBank/DDBJ whole genome shotgun (WGS) entry which is preliminary data.</text>
</comment>
<feature type="binding site" evidence="7">
    <location>
        <begin position="337"/>
        <end position="338"/>
    </location>
    <ligand>
        <name>FMN</name>
        <dbReference type="ChEBI" id="CHEBI:58210"/>
    </ligand>
</feature>
<feature type="binding site" evidence="7">
    <location>
        <begin position="85"/>
        <end position="87"/>
    </location>
    <ligand>
        <name>FMN</name>
        <dbReference type="ChEBI" id="CHEBI:58210"/>
    </ligand>
</feature>
<evidence type="ECO:0000259" key="8">
    <source>
        <dbReference type="PROSITE" id="PS51349"/>
    </source>
</evidence>
<dbReference type="CDD" id="cd02809">
    <property type="entry name" value="alpha_hydroxyacid_oxid_FMN"/>
    <property type="match status" value="1"/>
</dbReference>
<dbReference type="PANTHER" id="PTHR10578">
    <property type="entry name" value="S -2-HYDROXY-ACID OXIDASE-RELATED"/>
    <property type="match status" value="1"/>
</dbReference>
<feature type="binding site" evidence="7">
    <location>
        <position position="32"/>
    </location>
    <ligand>
        <name>glyoxylate</name>
        <dbReference type="ChEBI" id="CHEBI:36655"/>
    </ligand>
</feature>
<name>A0A2A4G902_9FLAO</name>
<dbReference type="GO" id="GO:0010181">
    <property type="term" value="F:FMN binding"/>
    <property type="evidence" value="ECO:0007669"/>
    <property type="project" value="InterPro"/>
</dbReference>
<dbReference type="EMBL" id="NBWU01000003">
    <property type="protein sequence ID" value="PCE64454.1"/>
    <property type="molecule type" value="Genomic_DNA"/>
</dbReference>
<comment type="similarity">
    <text evidence="5">Belongs to the FMN-dependent alpha-hydroxy acid dehydrogenase family.</text>
</comment>
<keyword evidence="3 7" id="KW-0288">FMN</keyword>
<feature type="binding site" evidence="7">
    <location>
        <position position="172"/>
    </location>
    <ligand>
        <name>glyoxylate</name>
        <dbReference type="ChEBI" id="CHEBI:36655"/>
    </ligand>
</feature>
<feature type="domain" description="FMN hydroxy acid dehydrogenase" evidence="8">
    <location>
        <begin position="6"/>
        <end position="386"/>
    </location>
</feature>
<organism evidence="9 10">
    <name type="scientific">Sediminicola luteus</name>
    <dbReference type="NCBI Taxonomy" id="319238"/>
    <lineage>
        <taxon>Bacteria</taxon>
        <taxon>Pseudomonadati</taxon>
        <taxon>Bacteroidota</taxon>
        <taxon>Flavobacteriia</taxon>
        <taxon>Flavobacteriales</taxon>
        <taxon>Flavobacteriaceae</taxon>
        <taxon>Sediminicola</taxon>
    </lineage>
</organism>
<dbReference type="GO" id="GO:0009060">
    <property type="term" value="P:aerobic respiration"/>
    <property type="evidence" value="ECO:0007669"/>
    <property type="project" value="TreeGrafter"/>
</dbReference>
<feature type="binding site" evidence="7">
    <location>
        <position position="281"/>
    </location>
    <ligand>
        <name>FMN</name>
        <dbReference type="ChEBI" id="CHEBI:58210"/>
    </ligand>
</feature>
<dbReference type="InterPro" id="IPR012133">
    <property type="entry name" value="Alpha-hydoxy_acid_DH_FMN"/>
</dbReference>
<gene>
    <name evidence="9" type="ORF">B7P33_09205</name>
</gene>
<feature type="binding site" evidence="7">
    <location>
        <position position="283"/>
    </location>
    <ligand>
        <name>glyoxylate</name>
        <dbReference type="ChEBI" id="CHEBI:36655"/>
    </ligand>
</feature>
<keyword evidence="10" id="KW-1185">Reference proteome</keyword>
<evidence type="ECO:0000256" key="6">
    <source>
        <dbReference type="PIRSR" id="PIRSR000138-1"/>
    </source>
</evidence>
<dbReference type="GO" id="GO:0004459">
    <property type="term" value="F:L-lactate dehydrogenase (NAD+) activity"/>
    <property type="evidence" value="ECO:0007669"/>
    <property type="project" value="TreeGrafter"/>
</dbReference>
<sequence>MTDPFAFNTKYPSIPHLREKAKSRIPKFAFDYLDGGCNEGVNLKRNTEIIRQTLLHPNYLSEFAGTSLKTELFGHVYDAPFGIAPIGLQGLIWPNAPQILAKLAHKANIPFILSTVSTENMETIAQLTEGRAWFQLYHPAKAALRNDLIDRAKAIGCPVLVLLCDVPSFGIRHMEIKNGLALPPRISARNIWQILQKPKWAWATLKQGSPSFKNLTPYMPKNQSLKQLGRFMDQTFDGRLDRDKIAAIRDMWPGKLVLKGVATKSDAEMAIELGIDGLLVSNHGGRQLDAAEATVESLDRILTDFKGKIPLMMDSGIRSGADIGRTMAHGADFTFLGRSFMYAVAALGRNGGDQAYAILSQELKQLMTQVGCSKPAELPKFCNPKQ</sequence>
<dbReference type="InterPro" id="IPR000262">
    <property type="entry name" value="FMN-dep_DH"/>
</dbReference>
<evidence type="ECO:0000256" key="1">
    <source>
        <dbReference type="ARBA" id="ARBA00001917"/>
    </source>
</evidence>
<evidence type="ECO:0000256" key="3">
    <source>
        <dbReference type="ARBA" id="ARBA00022643"/>
    </source>
</evidence>
<feature type="binding site" evidence="7">
    <location>
        <position position="114"/>
    </location>
    <ligand>
        <name>FMN</name>
        <dbReference type="ChEBI" id="CHEBI:58210"/>
    </ligand>
</feature>
<feature type="binding site" evidence="7">
    <location>
        <position position="286"/>
    </location>
    <ligand>
        <name>glyoxylate</name>
        <dbReference type="ChEBI" id="CHEBI:36655"/>
    </ligand>
</feature>
<evidence type="ECO:0000256" key="5">
    <source>
        <dbReference type="ARBA" id="ARBA00024042"/>
    </source>
</evidence>
<dbReference type="AlphaFoldDB" id="A0A2A4G902"/>
<reference evidence="9 10" key="1">
    <citation type="submission" date="2017-04" db="EMBL/GenBank/DDBJ databases">
        <title>A new member of the family Flavobacteriaceae isolated from ascidians.</title>
        <authorList>
            <person name="Chen L."/>
        </authorList>
    </citation>
    <scope>NUCLEOTIDE SEQUENCE [LARGE SCALE GENOMIC DNA]</scope>
    <source>
        <strain evidence="9 10">HQA918</strain>
    </source>
</reference>